<accession>A0A6C0HUT1</accession>
<organism evidence="1">
    <name type="scientific">viral metagenome</name>
    <dbReference type="NCBI Taxonomy" id="1070528"/>
    <lineage>
        <taxon>unclassified sequences</taxon>
        <taxon>metagenomes</taxon>
        <taxon>organismal metagenomes</taxon>
    </lineage>
</organism>
<name>A0A6C0HUT1_9ZZZZ</name>
<reference evidence="1" key="1">
    <citation type="journal article" date="2020" name="Nature">
        <title>Giant virus diversity and host interactions through global metagenomics.</title>
        <authorList>
            <person name="Schulz F."/>
            <person name="Roux S."/>
            <person name="Paez-Espino D."/>
            <person name="Jungbluth S."/>
            <person name="Walsh D.A."/>
            <person name="Denef V.J."/>
            <person name="McMahon K.D."/>
            <person name="Konstantinidis K.T."/>
            <person name="Eloe-Fadrosh E.A."/>
            <person name="Kyrpides N.C."/>
            <person name="Woyke T."/>
        </authorList>
    </citation>
    <scope>NUCLEOTIDE SEQUENCE</scope>
    <source>
        <strain evidence="1">GVMAG-M-3300023184-177</strain>
    </source>
</reference>
<protein>
    <submittedName>
        <fullName evidence="1">Uncharacterized protein</fullName>
    </submittedName>
</protein>
<dbReference type="EMBL" id="MN740018">
    <property type="protein sequence ID" value="QHT84498.1"/>
    <property type="molecule type" value="Genomic_DNA"/>
</dbReference>
<dbReference type="AlphaFoldDB" id="A0A6C0HUT1"/>
<evidence type="ECO:0000313" key="1">
    <source>
        <dbReference type="EMBL" id="QHT84498.1"/>
    </source>
</evidence>
<proteinExistence type="predicted"/>
<sequence>MIIYLPVQVYNKCTNLPFNVEFNNDTLIINTTNNNININNNVHNIILCNFSYGITTLPISFPITFFIVKNELICDQFYIFKTLSHQNDFDFLNIIINEINKKYNKKLTLPINLNLMNLINVLKLHSNNDTTPDEDNNKIYYRVCRYLNFCLAFISGENTTNISNTSKIIQIINLIKLIKINYYGNILTIEEHIEFIKNPTLIKKKRNYFCDINNKTVKISVGDNIKTNYDNIKPYPIKYYNLISIKNLLNILVLNHFNTLFDISCRVLYKKKPNIINLMNNYILNITDDISKKSFDEFKMIINDDNQELILNELMSNTLYPLNYDKRTINDIFIKILYICIKNENLIQNLNNKTKSLIIYLVKLYKSIESNDISILYNPKIYTENMIYQITKIMLLNDTYKLITNNNNNNNNNNNTSISISISINSIIQKFITNICLIQILSNLSWKTISKQLTIFKYFICNKATCKQLFFCDGKLNKSFTYNMDNRIKKIIIDPLVMFNYLKQEDDFYKWIYNFKEDIPKIFYNMINLNNSDYKTLAKILYYYSKIQNQSLNDEFYRKLLGVLKMNSSIILFNDRINIKLKDIFKNININLGYLARDIINEESISVTITDDIDEDNDVYDTITKLKRKYYKYKGKYLEMKMSETIK</sequence>